<dbReference type="Proteomes" id="UP000218543">
    <property type="component" value="Unassembled WGS sequence"/>
</dbReference>
<sequence>MNYDVLFDDASTSVYSRAFIVSPGGIAVLSAWGFSSYAKVIPDAMPKNTPQLAIVQKMAFDKGIYPNGNACGNDDGLISEPKYSYVEDVTRCGLWSLSACNNIVVLSLPGTYRLQLNDEAAVGTVFISLTRYSYQELGHIPESMYLGGA</sequence>
<evidence type="ECO:0000313" key="1">
    <source>
        <dbReference type="EMBL" id="PAU25740.1"/>
    </source>
</evidence>
<evidence type="ECO:0000313" key="2">
    <source>
        <dbReference type="Proteomes" id="UP000218543"/>
    </source>
</evidence>
<name>A0A2A2CD08_ECOLX</name>
<accession>A0A2A2CD08</accession>
<proteinExistence type="predicted"/>
<dbReference type="AlphaFoldDB" id="A0A2A2CD08"/>
<comment type="caution">
    <text evidence="1">The sequence shown here is derived from an EMBL/GenBank/DDBJ whole genome shotgun (WGS) entry which is preliminary data.</text>
</comment>
<dbReference type="EMBL" id="MRVZ01000012">
    <property type="protein sequence ID" value="PAU25740.1"/>
    <property type="molecule type" value="Genomic_DNA"/>
</dbReference>
<dbReference type="RefSeq" id="WP_095585946.1">
    <property type="nucleotide sequence ID" value="NZ_MRVZ01000012.1"/>
</dbReference>
<gene>
    <name evidence="1" type="ORF">BTQ06_04435</name>
</gene>
<protein>
    <submittedName>
        <fullName evidence="1">Uncharacterized protein</fullName>
    </submittedName>
</protein>
<reference evidence="1 2" key="1">
    <citation type="submission" date="2016-12" db="EMBL/GenBank/DDBJ databases">
        <title>Real-Time Genomic Investigation Underlying the Public Health Response to a Shiga Toxin-Producing Escherichia Coli O26:H11 Outbreak in a Nursery.</title>
        <authorList>
            <person name="Ferdous M."/>
            <person name="Moran-Gilad J."/>
            <person name="Rossen J.W."/>
            <person name="Gdalevich M."/>
        </authorList>
    </citation>
    <scope>NUCLEOTIDE SEQUENCE [LARGE SCALE GENOMIC DNA]</scope>
    <source>
        <strain evidence="1 2">STEC 514-2</strain>
    </source>
</reference>
<organism evidence="1 2">
    <name type="scientific">Escherichia coli</name>
    <dbReference type="NCBI Taxonomy" id="562"/>
    <lineage>
        <taxon>Bacteria</taxon>
        <taxon>Pseudomonadati</taxon>
        <taxon>Pseudomonadota</taxon>
        <taxon>Gammaproteobacteria</taxon>
        <taxon>Enterobacterales</taxon>
        <taxon>Enterobacteriaceae</taxon>
        <taxon>Escherichia</taxon>
    </lineage>
</organism>